<dbReference type="Pfam" id="PF17919">
    <property type="entry name" value="RT_RNaseH_2"/>
    <property type="match status" value="1"/>
</dbReference>
<dbReference type="EC" id="3.1.26.4" evidence="2"/>
<evidence type="ECO:0000256" key="5">
    <source>
        <dbReference type="ARBA" id="ARBA00022801"/>
    </source>
</evidence>
<protein>
    <recommendedName>
        <fullName evidence="2">ribonuclease H</fullName>
        <ecNumber evidence="2">3.1.26.4</ecNumber>
    </recommendedName>
</protein>
<dbReference type="InterPro" id="IPR000477">
    <property type="entry name" value="RT_dom"/>
</dbReference>
<keyword evidence="7" id="KW-0694">RNA-binding</keyword>
<dbReference type="Gene3D" id="3.30.420.10">
    <property type="entry name" value="Ribonuclease H-like superfamily/Ribonuclease H"/>
    <property type="match status" value="1"/>
</dbReference>
<dbReference type="Proteomes" id="UP001066276">
    <property type="component" value="Chromosome 7"/>
</dbReference>
<evidence type="ECO:0000256" key="9">
    <source>
        <dbReference type="ARBA" id="ARBA00022918"/>
    </source>
</evidence>
<dbReference type="SUPFAM" id="SSF50630">
    <property type="entry name" value="Acid proteases"/>
    <property type="match status" value="1"/>
</dbReference>
<gene>
    <name evidence="12" type="ORF">NDU88_004318</name>
</gene>
<reference evidence="12" key="1">
    <citation type="journal article" date="2022" name="bioRxiv">
        <title>Sequencing and chromosome-scale assembly of the giantPleurodeles waltlgenome.</title>
        <authorList>
            <person name="Brown T."/>
            <person name="Elewa A."/>
            <person name="Iarovenko S."/>
            <person name="Subramanian E."/>
            <person name="Araus A.J."/>
            <person name="Petzold A."/>
            <person name="Susuki M."/>
            <person name="Suzuki K.-i.T."/>
            <person name="Hayashi T."/>
            <person name="Toyoda A."/>
            <person name="Oliveira C."/>
            <person name="Osipova E."/>
            <person name="Leigh N.D."/>
            <person name="Simon A."/>
            <person name="Yun M.H."/>
        </authorList>
    </citation>
    <scope>NUCLEOTIDE SEQUENCE</scope>
    <source>
        <strain evidence="12">20211129_DDA</strain>
        <tissue evidence="12">Liver</tissue>
    </source>
</reference>
<evidence type="ECO:0000256" key="4">
    <source>
        <dbReference type="ARBA" id="ARBA00022695"/>
    </source>
</evidence>
<evidence type="ECO:0000256" key="1">
    <source>
        <dbReference type="ARBA" id="ARBA00010879"/>
    </source>
</evidence>
<dbReference type="InterPro" id="IPR001969">
    <property type="entry name" value="Aspartic_peptidase_AS"/>
</dbReference>
<feature type="compositionally biased region" description="Basic and acidic residues" evidence="10">
    <location>
        <begin position="670"/>
        <end position="681"/>
    </location>
</feature>
<comment type="caution">
    <text evidence="12">The sequence shown here is derived from an EMBL/GenBank/DDBJ whole genome shotgun (WGS) entry which is preliminary data.</text>
</comment>
<keyword evidence="4" id="KW-0548">Nucleotidyltransferase</keyword>
<dbReference type="GO" id="GO:0004190">
    <property type="term" value="F:aspartic-type endopeptidase activity"/>
    <property type="evidence" value="ECO:0007669"/>
    <property type="project" value="InterPro"/>
</dbReference>
<evidence type="ECO:0000256" key="7">
    <source>
        <dbReference type="ARBA" id="ARBA00022884"/>
    </source>
</evidence>
<dbReference type="GO" id="GO:0004523">
    <property type="term" value="F:RNA-DNA hybrid ribonuclease activity"/>
    <property type="evidence" value="ECO:0007669"/>
    <property type="project" value="UniProtKB-EC"/>
</dbReference>
<evidence type="ECO:0000259" key="11">
    <source>
        <dbReference type="PROSITE" id="PS50175"/>
    </source>
</evidence>
<dbReference type="GO" id="GO:0006508">
    <property type="term" value="P:proteolysis"/>
    <property type="evidence" value="ECO:0007669"/>
    <property type="project" value="InterPro"/>
</dbReference>
<keyword evidence="5" id="KW-0378">Hydrolase</keyword>
<dbReference type="InterPro" id="IPR001995">
    <property type="entry name" value="Peptidase_A2_cat"/>
</dbReference>
<organism evidence="12 13">
    <name type="scientific">Pleurodeles waltl</name>
    <name type="common">Iberian ribbed newt</name>
    <dbReference type="NCBI Taxonomy" id="8319"/>
    <lineage>
        <taxon>Eukaryota</taxon>
        <taxon>Metazoa</taxon>
        <taxon>Chordata</taxon>
        <taxon>Craniata</taxon>
        <taxon>Vertebrata</taxon>
        <taxon>Euteleostomi</taxon>
        <taxon>Amphibia</taxon>
        <taxon>Batrachia</taxon>
        <taxon>Caudata</taxon>
        <taxon>Salamandroidea</taxon>
        <taxon>Salamandridae</taxon>
        <taxon>Pleurodelinae</taxon>
        <taxon>Pleurodeles</taxon>
    </lineage>
</organism>
<dbReference type="InterPro" id="IPR041577">
    <property type="entry name" value="RT_RNaseH_2"/>
</dbReference>
<dbReference type="InterPro" id="IPR051320">
    <property type="entry name" value="Viral_Replic_Matur_Polypro"/>
</dbReference>
<dbReference type="PANTHER" id="PTHR33064">
    <property type="entry name" value="POL PROTEIN"/>
    <property type="match status" value="1"/>
</dbReference>
<dbReference type="EMBL" id="JANPWB010000011">
    <property type="protein sequence ID" value="KAJ1125903.1"/>
    <property type="molecule type" value="Genomic_DNA"/>
</dbReference>
<comment type="similarity">
    <text evidence="1">Belongs to the beta type-B retroviral polymerase family. HERV class-II K(HML-2) pol subfamily.</text>
</comment>
<keyword evidence="9" id="KW-0695">RNA-directed DNA polymerase</keyword>
<proteinExistence type="inferred from homology"/>
<dbReference type="SUPFAM" id="SSF56672">
    <property type="entry name" value="DNA/RNA polymerases"/>
    <property type="match status" value="1"/>
</dbReference>
<dbReference type="InterPro" id="IPR036397">
    <property type="entry name" value="RNaseH_sf"/>
</dbReference>
<dbReference type="GO" id="GO:0003723">
    <property type="term" value="F:RNA binding"/>
    <property type="evidence" value="ECO:0007669"/>
    <property type="project" value="UniProtKB-KW"/>
</dbReference>
<keyword evidence="3" id="KW-0808">Transferase</keyword>
<dbReference type="PANTHER" id="PTHR33064:SF37">
    <property type="entry name" value="RIBONUCLEASE H"/>
    <property type="match status" value="1"/>
</dbReference>
<evidence type="ECO:0000256" key="3">
    <source>
        <dbReference type="ARBA" id="ARBA00022679"/>
    </source>
</evidence>
<evidence type="ECO:0000256" key="2">
    <source>
        <dbReference type="ARBA" id="ARBA00012180"/>
    </source>
</evidence>
<feature type="region of interest" description="Disordered" evidence="10">
    <location>
        <begin position="624"/>
        <end position="687"/>
    </location>
</feature>
<dbReference type="GO" id="GO:0003964">
    <property type="term" value="F:RNA-directed DNA polymerase activity"/>
    <property type="evidence" value="ECO:0007669"/>
    <property type="project" value="UniProtKB-KW"/>
</dbReference>
<keyword evidence="8" id="KW-0229">DNA integration</keyword>
<feature type="region of interest" description="Disordered" evidence="10">
    <location>
        <begin position="1"/>
        <end position="28"/>
    </location>
</feature>
<keyword evidence="13" id="KW-1185">Reference proteome</keyword>
<dbReference type="Gene3D" id="2.40.70.10">
    <property type="entry name" value="Acid Proteases"/>
    <property type="match status" value="1"/>
</dbReference>
<evidence type="ECO:0000313" key="12">
    <source>
        <dbReference type="EMBL" id="KAJ1125903.1"/>
    </source>
</evidence>
<dbReference type="AlphaFoldDB" id="A0AAV7PC58"/>
<evidence type="ECO:0000256" key="10">
    <source>
        <dbReference type="SAM" id="MobiDB-lite"/>
    </source>
</evidence>
<evidence type="ECO:0000256" key="6">
    <source>
        <dbReference type="ARBA" id="ARBA00022842"/>
    </source>
</evidence>
<name>A0AAV7PC58_PLEWA</name>
<sequence>MSQNNAVQQFPLRGENGLNDEWSDESSDSEECRLTASLEVDQRGPYVQGKVMGHKVSFLVDTGATRSTVRSAEVPKLPLSGRTIKVVGLANQLLTNPITDPVQVEVGTFQGLYRFVVCDSSPVSLLGRDLLCKTRCSITCSNNGIKVQTNSDDGQISEPETETTDEEYPLISFFPMFTVTDLPADLQGTVKEKVWVLTGKEVGLIKGVEPIKVSVKPNAVFPQVTQYHMTQDVLIQVYSWCRIPKGFSEPPSIFNQILKKDLKSLQLPFNSTLVQYIDDLLIASKTRDDCKYDTIALLNHLGKNGHKVSPKKLQYCQKVISKPLVRLTVKEVKDGPDVITLSEKEMKAFIELRECMCRAPALDMPDCTKPFVLFCHERDACSLSVLTQVHGGANRPVAYFSATLDPVAAALPGCLRAVAAVGQSLKQCEGIVMGHPLTVMVPHSVEILLTRTKTQHMTNARLTKYETTIVGSPNVTLKRCTVLNPATLLPNENTEVEDAEEVEHDCLEVTEMITKLRPDIKDTQLEENDYITFVDGSCLRDLVGVLRAGYAVLTTAEKEVSGPEINQRGTETEGEPVEDGLVTPITNETQQGDGELISTEVPGGPTQREVLPEADGCGIEVEPLTDPESGGVEAEENWSAQTPPEPIAGPSRENTIESEEGNELPQGRSKTRETLRGDKWPKSQVTKGKVVVDDTIEEEVDTTRKEDLSEGELQGDRKLKRKRIANRRYAGPEWAYATSAEWQQEFLAFCFVPEKSFQDHTQDRRRALKGKLEKGLQQRSFISSESYSAVREQGKLALDALHVESEEDKLQDFVSRNVCECDVIGAALG</sequence>
<dbReference type="InterPro" id="IPR043502">
    <property type="entry name" value="DNA/RNA_pol_sf"/>
</dbReference>
<dbReference type="PROSITE" id="PS00141">
    <property type="entry name" value="ASP_PROTEASE"/>
    <property type="match status" value="1"/>
</dbReference>
<dbReference type="Gene3D" id="3.30.70.270">
    <property type="match status" value="1"/>
</dbReference>
<accession>A0AAV7PC58</accession>
<dbReference type="InterPro" id="IPR021109">
    <property type="entry name" value="Peptidase_aspartic_dom_sf"/>
</dbReference>
<dbReference type="Pfam" id="PF00077">
    <property type="entry name" value="RVP"/>
    <property type="match status" value="1"/>
</dbReference>
<dbReference type="InterPro" id="IPR043128">
    <property type="entry name" value="Rev_trsase/Diguanyl_cyclase"/>
</dbReference>
<dbReference type="GO" id="GO:0015074">
    <property type="term" value="P:DNA integration"/>
    <property type="evidence" value="ECO:0007669"/>
    <property type="project" value="UniProtKB-KW"/>
</dbReference>
<dbReference type="PROSITE" id="PS50175">
    <property type="entry name" value="ASP_PROT_RETROV"/>
    <property type="match status" value="1"/>
</dbReference>
<dbReference type="InterPro" id="IPR018061">
    <property type="entry name" value="Retropepsins"/>
</dbReference>
<keyword evidence="6" id="KW-0460">Magnesium</keyword>
<evidence type="ECO:0000256" key="8">
    <source>
        <dbReference type="ARBA" id="ARBA00022908"/>
    </source>
</evidence>
<dbReference type="Pfam" id="PF00078">
    <property type="entry name" value="RVT_1"/>
    <property type="match status" value="1"/>
</dbReference>
<evidence type="ECO:0000313" key="13">
    <source>
        <dbReference type="Proteomes" id="UP001066276"/>
    </source>
</evidence>
<dbReference type="Gene3D" id="3.10.20.370">
    <property type="match status" value="1"/>
</dbReference>
<feature type="domain" description="Peptidase A2" evidence="11">
    <location>
        <begin position="56"/>
        <end position="130"/>
    </location>
</feature>